<accession>A0ABS4DPY5</accession>
<keyword evidence="3" id="KW-0540">Nuclease</keyword>
<reference evidence="3 4" key="1">
    <citation type="submission" date="2021-04" db="EMBL/GenBank/DDBJ databases">
        <authorList>
            <person name="Huq M.A."/>
        </authorList>
    </citation>
    <scope>NUCLEOTIDE SEQUENCE [LARGE SCALE GENOMIC DNA]</scope>
    <source>
        <strain evidence="3 4">MAH-13</strain>
    </source>
</reference>
<dbReference type="Proteomes" id="UP000823790">
    <property type="component" value="Unassembled WGS sequence"/>
</dbReference>
<dbReference type="Gene3D" id="1.10.30.50">
    <property type="match status" value="1"/>
</dbReference>
<keyword evidence="3" id="KW-0255">Endonuclease</keyword>
<gene>
    <name evidence="3" type="ORF">J7I44_12515</name>
</gene>
<evidence type="ECO:0000313" key="3">
    <source>
        <dbReference type="EMBL" id="MBP1475128.1"/>
    </source>
</evidence>
<feature type="domain" description="Type VII secretion system protein EssD-like" evidence="2">
    <location>
        <begin position="16"/>
        <end position="126"/>
    </location>
</feature>
<comment type="caution">
    <text evidence="3">The sequence shown here is derived from an EMBL/GenBank/DDBJ whole genome shotgun (WGS) entry which is preliminary data.</text>
</comment>
<dbReference type="RefSeq" id="WP_209621252.1">
    <property type="nucleotide sequence ID" value="NZ_JAGJRS010000022.1"/>
</dbReference>
<dbReference type="Pfam" id="PF13930">
    <property type="entry name" value="Endonuclea_NS_2"/>
    <property type="match status" value="1"/>
</dbReference>
<dbReference type="InterPro" id="IPR044927">
    <property type="entry name" value="Endonuclea_NS_2"/>
</dbReference>
<dbReference type="Pfam" id="PF13395">
    <property type="entry name" value="HNH_4"/>
    <property type="match status" value="1"/>
</dbReference>
<dbReference type="EMBL" id="JAGJRS010000022">
    <property type="protein sequence ID" value="MBP1475128.1"/>
    <property type="molecule type" value="Genomic_DNA"/>
</dbReference>
<keyword evidence="3" id="KW-0378">Hydrolase</keyword>
<feature type="domain" description="HNH nuclease" evidence="1">
    <location>
        <begin position="271"/>
        <end position="308"/>
    </location>
</feature>
<evidence type="ECO:0000259" key="1">
    <source>
        <dbReference type="Pfam" id="PF13395"/>
    </source>
</evidence>
<evidence type="ECO:0000259" key="2">
    <source>
        <dbReference type="Pfam" id="PF13930"/>
    </source>
</evidence>
<name>A0ABS4DPY5_9GAMM</name>
<sequence length="309" mass="34313">MIQREQFQQAGRFRLRPSKVLGLIHLTGKKRSAANAQPLAYNFQADQYEGRLFNTEAGHIFGLRLGGVNESENVVPMFAHVNRRDFRELERQVEARYTAGSSHGLCISLAYGDADEPRMPTQINVQMLRDMAIRDDGTFDGHIVYSTGIRQDVPVVTRIAIDAHMQAAFEQARSAVAKGWRLEQVGNVNSAGLPPEGRRPYAFLDYLVFNPNDTVSMDGIGQFARFQKFSKAQRSLVALANRYSQPGARLGECWSDEADDPVKTALLDLGSDSGVEIDHIVPMSRGGYNAFSNAQVTSRKFNGSKNNNV</sequence>
<protein>
    <submittedName>
        <fullName evidence="3">DNA/RNA non-specific endonuclease</fullName>
    </submittedName>
</protein>
<dbReference type="InterPro" id="IPR003615">
    <property type="entry name" value="HNH_nuc"/>
</dbReference>
<organism evidence="3 4">
    <name type="scientific">Frateuria flava</name>
    <dbReference type="NCBI Taxonomy" id="2821489"/>
    <lineage>
        <taxon>Bacteria</taxon>
        <taxon>Pseudomonadati</taxon>
        <taxon>Pseudomonadota</taxon>
        <taxon>Gammaproteobacteria</taxon>
        <taxon>Lysobacterales</taxon>
        <taxon>Rhodanobacteraceae</taxon>
        <taxon>Frateuria</taxon>
    </lineage>
</organism>
<keyword evidence="4" id="KW-1185">Reference proteome</keyword>
<proteinExistence type="predicted"/>
<evidence type="ECO:0000313" key="4">
    <source>
        <dbReference type="Proteomes" id="UP000823790"/>
    </source>
</evidence>
<dbReference type="GO" id="GO:0004519">
    <property type="term" value="F:endonuclease activity"/>
    <property type="evidence" value="ECO:0007669"/>
    <property type="project" value="UniProtKB-KW"/>
</dbReference>